<dbReference type="PANTHER" id="PTHR43490">
    <property type="entry name" value="(+)-NEOMENTHOL DEHYDROGENASE"/>
    <property type="match status" value="1"/>
</dbReference>
<dbReference type="PRINTS" id="PR00081">
    <property type="entry name" value="GDHRDH"/>
</dbReference>
<comment type="similarity">
    <text evidence="1 4">Belongs to the short-chain dehydrogenases/reductases (SDR) family.</text>
</comment>
<dbReference type="RefSeq" id="WP_037250420.1">
    <property type="nucleotide sequence ID" value="NZ_QHKI01000010.1"/>
</dbReference>
<protein>
    <submittedName>
        <fullName evidence="5">SDR family NAD(P)-dependent oxidoreductase</fullName>
    </submittedName>
</protein>
<dbReference type="OrthoDB" id="9781117at2"/>
<evidence type="ECO:0000256" key="3">
    <source>
        <dbReference type="ARBA" id="ARBA00023002"/>
    </source>
</evidence>
<dbReference type="InterPro" id="IPR045313">
    <property type="entry name" value="CBR1-like"/>
</dbReference>
<evidence type="ECO:0000313" key="6">
    <source>
        <dbReference type="Proteomes" id="UP000287547"/>
    </source>
</evidence>
<sequence length="235" mass="24266">MTEQKIALVTGANKGIGYEIAAQLKALGMTVIIGARDEQRRAEAAKALGVESVALDVTDAGTVEKAAAWIDERFGRLDVLVNNAGIVGGRAQAPTTVDLALVRDVFETNFFGVIRVTNAMLPLLKRSAGARIVNMSSGVGSIGGATAIYGELPPGAAYPPSKTALNSLTVQYAKDLRGTGILINAADPGHCATDLNNNTGFRTAAQGAAIAVKLATLDDDGPTGGFFNDDGPLPW</sequence>
<dbReference type="Pfam" id="PF00106">
    <property type="entry name" value="adh_short"/>
    <property type="match status" value="1"/>
</dbReference>
<evidence type="ECO:0000313" key="5">
    <source>
        <dbReference type="EMBL" id="RSM86087.1"/>
    </source>
</evidence>
<accession>A0A428ZDD3</accession>
<dbReference type="AlphaFoldDB" id="A0A428ZDD3"/>
<organism evidence="5 6">
    <name type="scientific">Kibdelosporangium aridum</name>
    <dbReference type="NCBI Taxonomy" id="2030"/>
    <lineage>
        <taxon>Bacteria</taxon>
        <taxon>Bacillati</taxon>
        <taxon>Actinomycetota</taxon>
        <taxon>Actinomycetes</taxon>
        <taxon>Pseudonocardiales</taxon>
        <taxon>Pseudonocardiaceae</taxon>
        <taxon>Kibdelosporangium</taxon>
    </lineage>
</organism>
<keyword evidence="3" id="KW-0560">Oxidoreductase</keyword>
<dbReference type="SUPFAM" id="SSF51735">
    <property type="entry name" value="NAD(P)-binding Rossmann-fold domains"/>
    <property type="match status" value="1"/>
</dbReference>
<evidence type="ECO:0000256" key="2">
    <source>
        <dbReference type="ARBA" id="ARBA00022857"/>
    </source>
</evidence>
<dbReference type="GO" id="GO:0016616">
    <property type="term" value="F:oxidoreductase activity, acting on the CH-OH group of donors, NAD or NADP as acceptor"/>
    <property type="evidence" value="ECO:0007669"/>
    <property type="project" value="InterPro"/>
</dbReference>
<dbReference type="EMBL" id="QHKI01000010">
    <property type="protein sequence ID" value="RSM86087.1"/>
    <property type="molecule type" value="Genomic_DNA"/>
</dbReference>
<evidence type="ECO:0000256" key="4">
    <source>
        <dbReference type="RuleBase" id="RU000363"/>
    </source>
</evidence>
<dbReference type="PRINTS" id="PR00080">
    <property type="entry name" value="SDRFAMILY"/>
</dbReference>
<dbReference type="InterPro" id="IPR036291">
    <property type="entry name" value="NAD(P)-bd_dom_sf"/>
</dbReference>
<dbReference type="InterPro" id="IPR002347">
    <property type="entry name" value="SDR_fam"/>
</dbReference>
<reference evidence="5 6" key="1">
    <citation type="submission" date="2018-05" db="EMBL/GenBank/DDBJ databases">
        <title>Evolution of GPA BGCs.</title>
        <authorList>
            <person name="Waglechner N."/>
            <person name="Wright G.D."/>
        </authorList>
    </citation>
    <scope>NUCLEOTIDE SEQUENCE [LARGE SCALE GENOMIC DNA]</scope>
    <source>
        <strain evidence="5 6">A82846</strain>
    </source>
</reference>
<dbReference type="CDD" id="cd05324">
    <property type="entry name" value="carb_red_PTCR-like_SDR_c"/>
    <property type="match status" value="1"/>
</dbReference>
<name>A0A428ZDD3_KIBAR</name>
<evidence type="ECO:0000256" key="1">
    <source>
        <dbReference type="ARBA" id="ARBA00006484"/>
    </source>
</evidence>
<proteinExistence type="inferred from homology"/>
<dbReference type="PANTHER" id="PTHR43490:SF99">
    <property type="entry name" value="SHORT-CHAIN DEHYDROGENASE_REDUCTASE"/>
    <property type="match status" value="1"/>
</dbReference>
<dbReference type="Proteomes" id="UP000287547">
    <property type="component" value="Unassembled WGS sequence"/>
</dbReference>
<dbReference type="Gene3D" id="3.40.50.720">
    <property type="entry name" value="NAD(P)-binding Rossmann-like Domain"/>
    <property type="match status" value="1"/>
</dbReference>
<gene>
    <name evidence="5" type="ORF">DMH04_15610</name>
</gene>
<comment type="caution">
    <text evidence="5">The sequence shown here is derived from an EMBL/GenBank/DDBJ whole genome shotgun (WGS) entry which is preliminary data.</text>
</comment>
<keyword evidence="2" id="KW-0521">NADP</keyword>